<proteinExistence type="predicted"/>
<keyword evidence="2" id="KW-1185">Reference proteome</keyword>
<reference evidence="1 2" key="1">
    <citation type="journal article" date="2018" name="Front. Plant Sci.">
        <title>Red Clover (Trifolium pratense) and Zigzag Clover (T. medium) - A Picture of Genomic Similarities and Differences.</title>
        <authorList>
            <person name="Dluhosova J."/>
            <person name="Istvanek J."/>
            <person name="Nedelnik J."/>
            <person name="Repkova J."/>
        </authorList>
    </citation>
    <scope>NUCLEOTIDE SEQUENCE [LARGE SCALE GENOMIC DNA]</scope>
    <source>
        <strain evidence="2">cv. 10/8</strain>
        <tissue evidence="1">Leaf</tissue>
    </source>
</reference>
<protein>
    <submittedName>
        <fullName evidence="1">Uncharacterized protein</fullName>
    </submittedName>
</protein>
<feature type="non-terminal residue" evidence="1">
    <location>
        <position position="1"/>
    </location>
</feature>
<evidence type="ECO:0000313" key="2">
    <source>
        <dbReference type="Proteomes" id="UP000265520"/>
    </source>
</evidence>
<name>A0A392V6I6_9FABA</name>
<comment type="caution">
    <text evidence="1">The sequence shown here is derived from an EMBL/GenBank/DDBJ whole genome shotgun (WGS) entry which is preliminary data.</text>
</comment>
<evidence type="ECO:0000313" key="1">
    <source>
        <dbReference type="EMBL" id="MCI82070.1"/>
    </source>
</evidence>
<organism evidence="1 2">
    <name type="scientific">Trifolium medium</name>
    <dbReference type="NCBI Taxonomy" id="97028"/>
    <lineage>
        <taxon>Eukaryota</taxon>
        <taxon>Viridiplantae</taxon>
        <taxon>Streptophyta</taxon>
        <taxon>Embryophyta</taxon>
        <taxon>Tracheophyta</taxon>
        <taxon>Spermatophyta</taxon>
        <taxon>Magnoliopsida</taxon>
        <taxon>eudicotyledons</taxon>
        <taxon>Gunneridae</taxon>
        <taxon>Pentapetalae</taxon>
        <taxon>rosids</taxon>
        <taxon>fabids</taxon>
        <taxon>Fabales</taxon>
        <taxon>Fabaceae</taxon>
        <taxon>Papilionoideae</taxon>
        <taxon>50 kb inversion clade</taxon>
        <taxon>NPAAA clade</taxon>
        <taxon>Hologalegina</taxon>
        <taxon>IRL clade</taxon>
        <taxon>Trifolieae</taxon>
        <taxon>Trifolium</taxon>
    </lineage>
</organism>
<accession>A0A392V6I6</accession>
<sequence length="49" mass="5348">FEERFLVAGHEEACYGVCGIVFDMSESEGRTSETHRVTAFIGHTGVEVG</sequence>
<dbReference type="AlphaFoldDB" id="A0A392V6I6"/>
<dbReference type="EMBL" id="LXQA011034230">
    <property type="protein sequence ID" value="MCI82070.1"/>
    <property type="molecule type" value="Genomic_DNA"/>
</dbReference>
<dbReference type="Proteomes" id="UP000265520">
    <property type="component" value="Unassembled WGS sequence"/>
</dbReference>